<evidence type="ECO:0000313" key="3">
    <source>
        <dbReference type="Proteomes" id="UP000518605"/>
    </source>
</evidence>
<protein>
    <submittedName>
        <fullName evidence="2">Uncharacterized protein</fullName>
    </submittedName>
</protein>
<keyword evidence="1" id="KW-1133">Transmembrane helix</keyword>
<gene>
    <name evidence="2" type="ORF">FHS16_002578</name>
</gene>
<dbReference type="RefSeq" id="WP_183562548.1">
    <property type="nucleotide sequence ID" value="NZ_CBCSLB010000005.1"/>
</dbReference>
<comment type="caution">
    <text evidence="2">The sequence shown here is derived from an EMBL/GenBank/DDBJ whole genome shotgun (WGS) entry which is preliminary data.</text>
</comment>
<evidence type="ECO:0000313" key="2">
    <source>
        <dbReference type="EMBL" id="MBB3152528.1"/>
    </source>
</evidence>
<evidence type="ECO:0000256" key="1">
    <source>
        <dbReference type="SAM" id="Phobius"/>
    </source>
</evidence>
<dbReference type="AlphaFoldDB" id="A0A7W5GAP7"/>
<name>A0A7W5GAP7_9BACL</name>
<proteinExistence type="predicted"/>
<dbReference type="Proteomes" id="UP000518605">
    <property type="component" value="Unassembled WGS sequence"/>
</dbReference>
<reference evidence="2 3" key="1">
    <citation type="submission" date="2020-08" db="EMBL/GenBank/DDBJ databases">
        <title>Genomic Encyclopedia of Type Strains, Phase III (KMG-III): the genomes of soil and plant-associated and newly described type strains.</title>
        <authorList>
            <person name="Whitman W."/>
        </authorList>
    </citation>
    <scope>NUCLEOTIDE SEQUENCE [LARGE SCALE GENOMIC DNA]</scope>
    <source>
        <strain evidence="2 3">CECT 8234</strain>
    </source>
</reference>
<accession>A0A7W5GAP7</accession>
<organism evidence="2 3">
    <name type="scientific">Paenibacillus endophyticus</name>
    <dbReference type="NCBI Taxonomy" id="1294268"/>
    <lineage>
        <taxon>Bacteria</taxon>
        <taxon>Bacillati</taxon>
        <taxon>Bacillota</taxon>
        <taxon>Bacilli</taxon>
        <taxon>Bacillales</taxon>
        <taxon>Paenibacillaceae</taxon>
        <taxon>Paenibacillus</taxon>
    </lineage>
</organism>
<keyword evidence="1" id="KW-0812">Transmembrane</keyword>
<keyword evidence="1" id="KW-0472">Membrane</keyword>
<sequence length="69" mass="7548">MSALMGVLVFSACVAWLELPKLKEKKQKKEMAVFVAMLLLGTGLYGALVMNAKLPNPFLLLKAVYGMFA</sequence>
<keyword evidence="3" id="KW-1185">Reference proteome</keyword>
<dbReference type="EMBL" id="JACHXW010000006">
    <property type="protein sequence ID" value="MBB3152528.1"/>
    <property type="molecule type" value="Genomic_DNA"/>
</dbReference>
<feature type="transmembrane region" description="Helical" evidence="1">
    <location>
        <begin position="31"/>
        <end position="52"/>
    </location>
</feature>